<gene>
    <name evidence="1" type="ORF">Syun_014392</name>
</gene>
<keyword evidence="2" id="KW-1185">Reference proteome</keyword>
<comment type="caution">
    <text evidence="1">The sequence shown here is derived from an EMBL/GenBank/DDBJ whole genome shotgun (WGS) entry which is preliminary data.</text>
</comment>
<evidence type="ECO:0000313" key="1">
    <source>
        <dbReference type="EMBL" id="KAK9135062.1"/>
    </source>
</evidence>
<proteinExistence type="predicted"/>
<name>A0AAP0JLK5_9MAGN</name>
<evidence type="ECO:0000313" key="2">
    <source>
        <dbReference type="Proteomes" id="UP001420932"/>
    </source>
</evidence>
<dbReference type="AlphaFoldDB" id="A0AAP0JLK5"/>
<dbReference type="EMBL" id="JBBNAF010000006">
    <property type="protein sequence ID" value="KAK9135062.1"/>
    <property type="molecule type" value="Genomic_DNA"/>
</dbReference>
<dbReference type="Proteomes" id="UP001420932">
    <property type="component" value="Unassembled WGS sequence"/>
</dbReference>
<sequence length="100" mass="11697">MNKDLSRLMDRELFFEEMFLQVLPFLLSVLHLEDNTQYRENAKVAMQGYLNHFLGNMDIANSREVWAVLKPGFLALLEDPFDTKLLDIIVFDVFPAFVNI</sequence>
<organism evidence="1 2">
    <name type="scientific">Stephania yunnanensis</name>
    <dbReference type="NCBI Taxonomy" id="152371"/>
    <lineage>
        <taxon>Eukaryota</taxon>
        <taxon>Viridiplantae</taxon>
        <taxon>Streptophyta</taxon>
        <taxon>Embryophyta</taxon>
        <taxon>Tracheophyta</taxon>
        <taxon>Spermatophyta</taxon>
        <taxon>Magnoliopsida</taxon>
        <taxon>Ranunculales</taxon>
        <taxon>Menispermaceae</taxon>
        <taxon>Menispermoideae</taxon>
        <taxon>Cissampelideae</taxon>
        <taxon>Stephania</taxon>
    </lineage>
</organism>
<protein>
    <submittedName>
        <fullName evidence="1">Uncharacterized protein</fullName>
    </submittedName>
</protein>
<accession>A0AAP0JLK5</accession>
<reference evidence="1 2" key="1">
    <citation type="submission" date="2024-01" db="EMBL/GenBank/DDBJ databases">
        <title>Genome assemblies of Stephania.</title>
        <authorList>
            <person name="Yang L."/>
        </authorList>
    </citation>
    <scope>NUCLEOTIDE SEQUENCE [LARGE SCALE GENOMIC DNA]</scope>
    <source>
        <strain evidence="1">YNDBR</strain>
        <tissue evidence="1">Leaf</tissue>
    </source>
</reference>